<feature type="region of interest" description="Disordered" evidence="6">
    <location>
        <begin position="1"/>
        <end position="20"/>
    </location>
</feature>
<feature type="transmembrane region" description="Helical" evidence="7">
    <location>
        <begin position="95"/>
        <end position="117"/>
    </location>
</feature>
<feature type="transmembrane region" description="Helical" evidence="7">
    <location>
        <begin position="210"/>
        <end position="232"/>
    </location>
</feature>
<evidence type="ECO:0000313" key="10">
    <source>
        <dbReference type="Proteomes" id="UP000184356"/>
    </source>
</evidence>
<dbReference type="AlphaFoldDB" id="A0A1L9U0F9"/>
<feature type="transmembrane region" description="Helical" evidence="7">
    <location>
        <begin position="324"/>
        <end position="344"/>
    </location>
</feature>
<dbReference type="PANTHER" id="PTHR23501">
    <property type="entry name" value="MAJOR FACILITATOR SUPERFAMILY"/>
    <property type="match status" value="1"/>
</dbReference>
<feature type="transmembrane region" description="Helical" evidence="7">
    <location>
        <begin position="182"/>
        <end position="204"/>
    </location>
</feature>
<keyword evidence="4 7" id="KW-1133">Transmembrane helix</keyword>
<evidence type="ECO:0000256" key="5">
    <source>
        <dbReference type="ARBA" id="ARBA00023136"/>
    </source>
</evidence>
<feature type="transmembrane region" description="Helical" evidence="7">
    <location>
        <begin position="416"/>
        <end position="439"/>
    </location>
</feature>
<keyword evidence="3 7" id="KW-0812">Transmembrane</keyword>
<comment type="subcellular location">
    <subcellularLocation>
        <location evidence="1">Membrane</location>
        <topology evidence="1">Multi-pass membrane protein</topology>
    </subcellularLocation>
</comment>
<feature type="compositionally biased region" description="Basic and acidic residues" evidence="6">
    <location>
        <begin position="1"/>
        <end position="19"/>
    </location>
</feature>
<protein>
    <recommendedName>
        <fullName evidence="8">Major facilitator superfamily (MFS) profile domain-containing protein</fullName>
    </recommendedName>
</protein>
<dbReference type="InterPro" id="IPR005829">
    <property type="entry name" value="Sugar_transporter_CS"/>
</dbReference>
<evidence type="ECO:0000256" key="7">
    <source>
        <dbReference type="SAM" id="Phobius"/>
    </source>
</evidence>
<feature type="transmembrane region" description="Helical" evidence="7">
    <location>
        <begin position="148"/>
        <end position="170"/>
    </location>
</feature>
<organism evidence="9 10">
    <name type="scientific">Aspergillus sydowii CBS 593.65</name>
    <dbReference type="NCBI Taxonomy" id="1036612"/>
    <lineage>
        <taxon>Eukaryota</taxon>
        <taxon>Fungi</taxon>
        <taxon>Dikarya</taxon>
        <taxon>Ascomycota</taxon>
        <taxon>Pezizomycotina</taxon>
        <taxon>Eurotiomycetes</taxon>
        <taxon>Eurotiomycetidae</taxon>
        <taxon>Eurotiales</taxon>
        <taxon>Aspergillaceae</taxon>
        <taxon>Aspergillus</taxon>
        <taxon>Aspergillus subgen. Nidulantes</taxon>
    </lineage>
</organism>
<evidence type="ECO:0000259" key="8">
    <source>
        <dbReference type="PROSITE" id="PS50850"/>
    </source>
</evidence>
<dbReference type="RefSeq" id="XP_040708967.1">
    <property type="nucleotide sequence ID" value="XM_040845989.1"/>
</dbReference>
<dbReference type="GO" id="GO:0005886">
    <property type="term" value="C:plasma membrane"/>
    <property type="evidence" value="ECO:0007669"/>
    <property type="project" value="TreeGrafter"/>
</dbReference>
<evidence type="ECO:0000256" key="2">
    <source>
        <dbReference type="ARBA" id="ARBA00022448"/>
    </source>
</evidence>
<dbReference type="SUPFAM" id="SSF103473">
    <property type="entry name" value="MFS general substrate transporter"/>
    <property type="match status" value="1"/>
</dbReference>
<evidence type="ECO:0000256" key="1">
    <source>
        <dbReference type="ARBA" id="ARBA00004141"/>
    </source>
</evidence>
<keyword evidence="5 7" id="KW-0472">Membrane</keyword>
<feature type="transmembrane region" description="Helical" evidence="7">
    <location>
        <begin position="57"/>
        <end position="75"/>
    </location>
</feature>
<accession>A0A1L9U0F9</accession>
<feature type="transmembrane region" description="Helical" evidence="7">
    <location>
        <begin position="284"/>
        <end position="303"/>
    </location>
</feature>
<feature type="transmembrane region" description="Helical" evidence="7">
    <location>
        <begin position="124"/>
        <end position="142"/>
    </location>
</feature>
<dbReference type="GeneID" id="63762062"/>
<dbReference type="PROSITE" id="PS50850">
    <property type="entry name" value="MFS"/>
    <property type="match status" value="1"/>
</dbReference>
<keyword evidence="2" id="KW-0813">Transport</keyword>
<reference evidence="10" key="1">
    <citation type="journal article" date="2017" name="Genome Biol.">
        <title>Comparative genomics reveals high biological diversity and specific adaptations in the industrially and medically important fungal genus Aspergillus.</title>
        <authorList>
            <person name="de Vries R.P."/>
            <person name="Riley R."/>
            <person name="Wiebenga A."/>
            <person name="Aguilar-Osorio G."/>
            <person name="Amillis S."/>
            <person name="Uchima C.A."/>
            <person name="Anderluh G."/>
            <person name="Asadollahi M."/>
            <person name="Askin M."/>
            <person name="Barry K."/>
            <person name="Battaglia E."/>
            <person name="Bayram O."/>
            <person name="Benocci T."/>
            <person name="Braus-Stromeyer S.A."/>
            <person name="Caldana C."/>
            <person name="Canovas D."/>
            <person name="Cerqueira G.C."/>
            <person name="Chen F."/>
            <person name="Chen W."/>
            <person name="Choi C."/>
            <person name="Clum A."/>
            <person name="Dos Santos R.A."/>
            <person name="Damasio A.R."/>
            <person name="Diallinas G."/>
            <person name="Emri T."/>
            <person name="Fekete E."/>
            <person name="Flipphi M."/>
            <person name="Freyberg S."/>
            <person name="Gallo A."/>
            <person name="Gournas C."/>
            <person name="Habgood R."/>
            <person name="Hainaut M."/>
            <person name="Harispe M.L."/>
            <person name="Henrissat B."/>
            <person name="Hilden K.S."/>
            <person name="Hope R."/>
            <person name="Hossain A."/>
            <person name="Karabika E."/>
            <person name="Karaffa L."/>
            <person name="Karanyi Z."/>
            <person name="Krasevec N."/>
            <person name="Kuo A."/>
            <person name="Kusch H."/>
            <person name="LaButti K."/>
            <person name="Lagendijk E.L."/>
            <person name="Lapidus A."/>
            <person name="Levasseur A."/>
            <person name="Lindquist E."/>
            <person name="Lipzen A."/>
            <person name="Logrieco A.F."/>
            <person name="MacCabe A."/>
            <person name="Maekelae M.R."/>
            <person name="Malavazi I."/>
            <person name="Melin P."/>
            <person name="Meyer V."/>
            <person name="Mielnichuk N."/>
            <person name="Miskei M."/>
            <person name="Molnar A.P."/>
            <person name="Mule G."/>
            <person name="Ngan C.Y."/>
            <person name="Orejas M."/>
            <person name="Orosz E."/>
            <person name="Ouedraogo J.P."/>
            <person name="Overkamp K.M."/>
            <person name="Park H.-S."/>
            <person name="Perrone G."/>
            <person name="Piumi F."/>
            <person name="Punt P.J."/>
            <person name="Ram A.F."/>
            <person name="Ramon A."/>
            <person name="Rauscher S."/>
            <person name="Record E."/>
            <person name="Riano-Pachon D.M."/>
            <person name="Robert V."/>
            <person name="Roehrig J."/>
            <person name="Ruller R."/>
            <person name="Salamov A."/>
            <person name="Salih N.S."/>
            <person name="Samson R.A."/>
            <person name="Sandor E."/>
            <person name="Sanguinetti M."/>
            <person name="Schuetze T."/>
            <person name="Sepcic K."/>
            <person name="Shelest E."/>
            <person name="Sherlock G."/>
            <person name="Sophianopoulou V."/>
            <person name="Squina F.M."/>
            <person name="Sun H."/>
            <person name="Susca A."/>
            <person name="Todd R.B."/>
            <person name="Tsang A."/>
            <person name="Unkles S.E."/>
            <person name="van de Wiele N."/>
            <person name="van Rossen-Uffink D."/>
            <person name="Oliveira J.V."/>
            <person name="Vesth T.C."/>
            <person name="Visser J."/>
            <person name="Yu J.-H."/>
            <person name="Zhou M."/>
            <person name="Andersen M.R."/>
            <person name="Archer D.B."/>
            <person name="Baker S.E."/>
            <person name="Benoit I."/>
            <person name="Brakhage A.A."/>
            <person name="Braus G.H."/>
            <person name="Fischer R."/>
            <person name="Frisvad J.C."/>
            <person name="Goldman G.H."/>
            <person name="Houbraken J."/>
            <person name="Oakley B."/>
            <person name="Pocsi I."/>
            <person name="Scazzocchio C."/>
            <person name="Seiboth B."/>
            <person name="vanKuyk P.A."/>
            <person name="Wortman J."/>
            <person name="Dyer P.S."/>
            <person name="Grigoriev I.V."/>
        </authorList>
    </citation>
    <scope>NUCLEOTIDE SEQUENCE [LARGE SCALE GENOMIC DNA]</scope>
    <source>
        <strain evidence="10">CBS 593.65</strain>
    </source>
</reference>
<dbReference type="PROSITE" id="PS00216">
    <property type="entry name" value="SUGAR_TRANSPORT_1"/>
    <property type="match status" value="1"/>
</dbReference>
<feature type="transmembrane region" description="Helical" evidence="7">
    <location>
        <begin position="553"/>
        <end position="572"/>
    </location>
</feature>
<evidence type="ECO:0000313" key="9">
    <source>
        <dbReference type="EMBL" id="OJJ65161.1"/>
    </source>
</evidence>
<dbReference type="VEuPathDB" id="FungiDB:ASPSYDRAFT_39954"/>
<sequence>MKTEQNMRISYEKPADEGATHVSDISNTGNGLEHGTGVVGNGVDDAPGVHEHMNWRLFLSLVTMSFLWVGSQIPLYLFGSVIPLIYSDIGGYDRYIWLVIGYLIPNAALCPFVGALSDMFGRRSVAMCGQVLLILGPVVTATAKEMNIVVAGEVFSGLGAGLNELIALAGTAEMVPYQKRGTYIGAIVFTILPFCPSVLWAQMIAEASHWRYVGIVVGLWNFIGLVLVVFFYKGPAGRTSTRSKMDIVREVDYIGGFMSTIGVLCFMMGMQWGAQQYPWDSAHVLAPFILGIVVIIAFLVWEVKFAPYPMVPAKLFSKDKRTMTAILLVTFWSGGNYFVLLLLWPTQCYNVYGGDPIGIGIRALPIGFGIIFGAAITLILIPVVKGRTTPLMIFSCALMTAGTGAISVGTPHNLSTLWGLTTIASIAVGCVIIPCSIIAQLVCPIDLIGTITAITLSIRFIGGAVAFTAYDNVLYRKLNGYILTIVAPAIVKNGIVAPTREDVIGLLATLAAQAKFPELKETIAANPAVQRKDIAYDVVIGAMQQAYALAFRYPYWISIAFGVISLVSSFFLKDVRTVLQGEN</sequence>
<keyword evidence="10" id="KW-1185">Reference proteome</keyword>
<dbReference type="Pfam" id="PF06609">
    <property type="entry name" value="TRI12"/>
    <property type="match status" value="1"/>
</dbReference>
<dbReference type="Proteomes" id="UP000184356">
    <property type="component" value="Unassembled WGS sequence"/>
</dbReference>
<feature type="transmembrane region" description="Helical" evidence="7">
    <location>
        <begin position="391"/>
        <end position="410"/>
    </location>
</feature>
<dbReference type="EMBL" id="KV878582">
    <property type="protein sequence ID" value="OJJ65161.1"/>
    <property type="molecule type" value="Genomic_DNA"/>
</dbReference>
<evidence type="ECO:0000256" key="3">
    <source>
        <dbReference type="ARBA" id="ARBA00022692"/>
    </source>
</evidence>
<feature type="transmembrane region" description="Helical" evidence="7">
    <location>
        <begin position="253"/>
        <end position="272"/>
    </location>
</feature>
<dbReference type="Gene3D" id="1.20.1250.20">
    <property type="entry name" value="MFS general substrate transporter like domains"/>
    <property type="match status" value="1"/>
</dbReference>
<dbReference type="OrthoDB" id="4161376at2759"/>
<feature type="transmembrane region" description="Helical" evidence="7">
    <location>
        <begin position="364"/>
        <end position="384"/>
    </location>
</feature>
<evidence type="ECO:0000256" key="4">
    <source>
        <dbReference type="ARBA" id="ARBA00022989"/>
    </source>
</evidence>
<feature type="transmembrane region" description="Helical" evidence="7">
    <location>
        <begin position="451"/>
        <end position="470"/>
    </location>
</feature>
<gene>
    <name evidence="9" type="ORF">ASPSYDRAFT_39954</name>
</gene>
<dbReference type="InterPro" id="IPR010573">
    <property type="entry name" value="MFS_Str1/Tri12-like"/>
</dbReference>
<name>A0A1L9U0F9_9EURO</name>
<dbReference type="InterPro" id="IPR020846">
    <property type="entry name" value="MFS_dom"/>
</dbReference>
<evidence type="ECO:0000256" key="6">
    <source>
        <dbReference type="SAM" id="MobiDB-lite"/>
    </source>
</evidence>
<dbReference type="InterPro" id="IPR036259">
    <property type="entry name" value="MFS_trans_sf"/>
</dbReference>
<dbReference type="GO" id="GO:0022857">
    <property type="term" value="F:transmembrane transporter activity"/>
    <property type="evidence" value="ECO:0007669"/>
    <property type="project" value="InterPro"/>
</dbReference>
<proteinExistence type="predicted"/>
<feature type="domain" description="Major facilitator superfamily (MFS) profile" evidence="8">
    <location>
        <begin position="58"/>
        <end position="577"/>
    </location>
</feature>
<dbReference type="PANTHER" id="PTHR23501:SF109">
    <property type="entry name" value="MAJOR FACILITATOR SUPERFAMILY (MFS) PROFILE DOMAIN-CONTAINING PROTEIN-RELATED"/>
    <property type="match status" value="1"/>
</dbReference>